<feature type="domain" description="Glycosyl hydrolase family 13 catalytic" evidence="4">
    <location>
        <begin position="5"/>
        <end position="402"/>
    </location>
</feature>
<evidence type="ECO:0000259" key="4">
    <source>
        <dbReference type="SMART" id="SM00642"/>
    </source>
</evidence>
<dbReference type="SMART" id="SM00642">
    <property type="entry name" value="Aamy"/>
    <property type="match status" value="1"/>
</dbReference>
<sequence length="482" mass="56976">MIFYELYLRSFYDSNGDGIGDFKGLEKKLDYLQNIGIDSIWLLPIMKSPAFHGYTITDFYKTNSLYGNIDELKQLLNEAHKRNIKIVLDLPINHVSVSSEWFQKALNDEKPYKNWFIWSNNKTNTDERRHWGNDKIWHKINDKYFYGLFGPGSPDLNFENKELWDEIKKIFKHWLNIGFDGFRLDAAKHIFDYDKKNMKFKYQHDKNIKFWIEMLEYIKSIKKDAIIISEVWDEKEIVKKYDGIFEIGFNFPLSYIIKDSIKLNDAEKFVKDLKEVMPAYFKKKPIKTKSGNFLTNHDMTRLRSELKSIKKSNFALNILLTLPGIPFIYYGEELSMKGKLKNVNFTEDGEEPIQWSEIGFGPGQTEWKGYKFNTPYSKISVEEQHKNPKSTLNRVKKLIKFRKENSWIENSKINILENDKNMVKLSINNEINSIIIHYNFKSSKTKININEDKILYYSDNVKCTENKTEIPGYSILITKGDL</sequence>
<dbReference type="AlphaFoldDB" id="A0AA45HJ71"/>
<dbReference type="InterPro" id="IPR006047">
    <property type="entry name" value="GH13_cat_dom"/>
</dbReference>
<name>A0AA45HJ71_9BACT</name>
<evidence type="ECO:0000313" key="5">
    <source>
        <dbReference type="EMBL" id="PWJ95473.1"/>
    </source>
</evidence>
<evidence type="ECO:0000313" key="6">
    <source>
        <dbReference type="Proteomes" id="UP000245921"/>
    </source>
</evidence>
<dbReference type="Proteomes" id="UP000245921">
    <property type="component" value="Unassembled WGS sequence"/>
</dbReference>
<keyword evidence="3" id="KW-0326">Glycosidase</keyword>
<dbReference type="SUPFAM" id="SSF51445">
    <property type="entry name" value="(Trans)glycosidases"/>
    <property type="match status" value="1"/>
</dbReference>
<dbReference type="Pfam" id="PF00128">
    <property type="entry name" value="Alpha-amylase"/>
    <property type="match status" value="1"/>
</dbReference>
<keyword evidence="6" id="KW-1185">Reference proteome</keyword>
<protein>
    <recommendedName>
        <fullName evidence="3">Alpha-amylase</fullName>
        <ecNumber evidence="3">3.2.1.1</ecNumber>
    </recommendedName>
</protein>
<evidence type="ECO:0000256" key="2">
    <source>
        <dbReference type="RuleBase" id="RU003615"/>
    </source>
</evidence>
<comment type="caution">
    <text evidence="5">The sequence shown here is derived from an EMBL/GenBank/DDBJ whole genome shotgun (WGS) entry which is preliminary data.</text>
</comment>
<gene>
    <name evidence="5" type="ORF">C7380_105103</name>
</gene>
<evidence type="ECO:0000256" key="1">
    <source>
        <dbReference type="ARBA" id="ARBA00008061"/>
    </source>
</evidence>
<proteinExistence type="inferred from homology"/>
<dbReference type="GO" id="GO:0009313">
    <property type="term" value="P:oligosaccharide catabolic process"/>
    <property type="evidence" value="ECO:0007669"/>
    <property type="project" value="TreeGrafter"/>
</dbReference>
<dbReference type="GO" id="GO:0004556">
    <property type="term" value="F:alpha-amylase activity"/>
    <property type="evidence" value="ECO:0007669"/>
    <property type="project" value="UniProtKB-UniRule"/>
</dbReference>
<dbReference type="RefSeq" id="WP_109604383.1">
    <property type="nucleotide sequence ID" value="NZ_QGGI01000005.1"/>
</dbReference>
<reference evidence="5 6" key="1">
    <citation type="submission" date="2018-05" db="EMBL/GenBank/DDBJ databases">
        <title>Genomic Encyclopedia of Type Strains, Phase IV (KMG-IV): sequencing the most valuable type-strain genomes for metagenomic binning, comparative biology and taxonomic classification.</title>
        <authorList>
            <person name="Goeker M."/>
        </authorList>
    </citation>
    <scope>NUCLEOTIDE SEQUENCE [LARGE SCALE GENOMIC DNA]</scope>
    <source>
        <strain evidence="5 6">DSM 24906</strain>
    </source>
</reference>
<comment type="similarity">
    <text evidence="1 2">Belongs to the glycosyl hydrolase 13 family.</text>
</comment>
<evidence type="ECO:0000256" key="3">
    <source>
        <dbReference type="RuleBase" id="RU361134"/>
    </source>
</evidence>
<dbReference type="PANTHER" id="PTHR10357:SF179">
    <property type="entry name" value="NEUTRAL AND BASIC AMINO ACID TRANSPORT PROTEIN RBAT"/>
    <property type="match status" value="1"/>
</dbReference>
<keyword evidence="3" id="KW-0119">Carbohydrate metabolism</keyword>
<dbReference type="Gene3D" id="3.90.400.10">
    <property type="entry name" value="Oligo-1,6-glucosidase, Domain 2"/>
    <property type="match status" value="1"/>
</dbReference>
<dbReference type="InterPro" id="IPR045857">
    <property type="entry name" value="O16G_dom_2"/>
</dbReference>
<dbReference type="EC" id="3.2.1.1" evidence="3"/>
<accession>A0AA45HJ71</accession>
<dbReference type="Gene3D" id="3.20.20.80">
    <property type="entry name" value="Glycosidases"/>
    <property type="match status" value="1"/>
</dbReference>
<dbReference type="PANTHER" id="PTHR10357">
    <property type="entry name" value="ALPHA-AMYLASE FAMILY MEMBER"/>
    <property type="match status" value="1"/>
</dbReference>
<dbReference type="EMBL" id="QGGI01000005">
    <property type="protein sequence ID" value="PWJ95473.1"/>
    <property type="molecule type" value="Genomic_DNA"/>
</dbReference>
<dbReference type="GO" id="GO:0043169">
    <property type="term" value="F:cation binding"/>
    <property type="evidence" value="ECO:0007669"/>
    <property type="project" value="InterPro"/>
</dbReference>
<keyword evidence="3" id="KW-0378">Hydrolase</keyword>
<dbReference type="InterPro" id="IPR006046">
    <property type="entry name" value="Alpha_amylase"/>
</dbReference>
<dbReference type="InterPro" id="IPR017853">
    <property type="entry name" value="GH"/>
</dbReference>
<organism evidence="5 6">
    <name type="scientific">Oceanotoga teriensis</name>
    <dbReference type="NCBI Taxonomy" id="515440"/>
    <lineage>
        <taxon>Bacteria</taxon>
        <taxon>Thermotogati</taxon>
        <taxon>Thermotogota</taxon>
        <taxon>Thermotogae</taxon>
        <taxon>Petrotogales</taxon>
        <taxon>Petrotogaceae</taxon>
        <taxon>Oceanotoga</taxon>
    </lineage>
</organism>
<dbReference type="PRINTS" id="PR00110">
    <property type="entry name" value="ALPHAAMYLASE"/>
</dbReference>
<comment type="catalytic activity">
    <reaction evidence="3">
        <text>Endohydrolysis of (1-&gt;4)-alpha-D-glucosidic linkages in polysaccharides containing three or more (1-&gt;4)-alpha-linked D-glucose units.</text>
        <dbReference type="EC" id="3.2.1.1"/>
    </reaction>
</comment>